<reference evidence="1 2" key="1">
    <citation type="submission" date="2017-09" db="EMBL/GenBank/DDBJ databases">
        <title>Large-scale bioinformatics analysis of Bacillus genomes uncovers conserved roles of natural products in bacterial physiology.</title>
        <authorList>
            <consortium name="Agbiome Team Llc"/>
            <person name="Bleich R.M."/>
            <person name="Kirk G.J."/>
            <person name="Santa Maria K.C."/>
            <person name="Allen S.E."/>
            <person name="Farag S."/>
            <person name="Shank E.A."/>
            <person name="Bowers A."/>
        </authorList>
    </citation>
    <scope>NUCLEOTIDE SEQUENCE [LARGE SCALE GENOMIC DNA]</scope>
    <source>
        <strain evidence="1 2">AFS005140</strain>
    </source>
</reference>
<gene>
    <name evidence="1" type="ORF">CN495_07820</name>
</gene>
<dbReference type="EMBL" id="NTYF01000023">
    <property type="protein sequence ID" value="PER55652.1"/>
    <property type="molecule type" value="Genomic_DNA"/>
</dbReference>
<accession>A0ABD6SKR3</accession>
<comment type="caution">
    <text evidence="1">The sequence shown here is derived from an EMBL/GenBank/DDBJ whole genome shotgun (WGS) entry which is preliminary data.</text>
</comment>
<proteinExistence type="predicted"/>
<protein>
    <submittedName>
        <fullName evidence="1">Uncharacterized protein</fullName>
    </submittedName>
</protein>
<organism evidence="1 2">
    <name type="scientific">Bacillus thuringiensis</name>
    <dbReference type="NCBI Taxonomy" id="1428"/>
    <lineage>
        <taxon>Bacteria</taxon>
        <taxon>Bacillati</taxon>
        <taxon>Bacillota</taxon>
        <taxon>Bacilli</taxon>
        <taxon>Bacillales</taxon>
        <taxon>Bacillaceae</taxon>
        <taxon>Bacillus</taxon>
        <taxon>Bacillus cereus group</taxon>
    </lineage>
</organism>
<dbReference type="AlphaFoldDB" id="A0ABD6SKR3"/>
<name>A0ABD6SKR3_BACTU</name>
<evidence type="ECO:0000313" key="1">
    <source>
        <dbReference type="EMBL" id="PER55652.1"/>
    </source>
</evidence>
<dbReference type="RefSeq" id="WP_141530985.1">
    <property type="nucleotide sequence ID" value="NZ_NTYF01000023.1"/>
</dbReference>
<evidence type="ECO:0000313" key="2">
    <source>
        <dbReference type="Proteomes" id="UP000219897"/>
    </source>
</evidence>
<dbReference type="Proteomes" id="UP000219897">
    <property type="component" value="Unassembled WGS sequence"/>
</dbReference>
<sequence length="104" mass="12159">MNWEMGMVKVNKFEVKHALLTDEKAIITFDFINNDVLLLSVNGEIVKTNEVIDTFTAVTFTKVRDYWFSFMEKCGRSVPPHTARNTYEYEKMVAEMLFKGHKDN</sequence>